<evidence type="ECO:0000256" key="2">
    <source>
        <dbReference type="ARBA" id="ARBA00008465"/>
    </source>
</evidence>
<keyword evidence="11" id="KW-1185">Reference proteome</keyword>
<dbReference type="Pfam" id="PF01642">
    <property type="entry name" value="MM_CoA_mutase"/>
    <property type="match status" value="1"/>
</dbReference>
<evidence type="ECO:0000256" key="3">
    <source>
        <dbReference type="ARBA" id="ARBA00011870"/>
    </source>
</evidence>
<dbReference type="PROSITE" id="PS51332">
    <property type="entry name" value="B12_BINDING"/>
    <property type="match status" value="1"/>
</dbReference>
<dbReference type="NCBIfam" id="TIGR00641">
    <property type="entry name" value="acid_CoA_mut_N"/>
    <property type="match status" value="1"/>
</dbReference>
<dbReference type="InterPro" id="IPR006098">
    <property type="entry name" value="MMCoA_mutase_a_cat"/>
</dbReference>
<dbReference type="Gene3D" id="3.40.50.280">
    <property type="entry name" value="Cobalamin-binding domain"/>
    <property type="match status" value="1"/>
</dbReference>
<organism evidence="10 11">
    <name type="scientific">Propioniciclava soli</name>
    <dbReference type="NCBI Taxonomy" id="2775081"/>
    <lineage>
        <taxon>Bacteria</taxon>
        <taxon>Bacillati</taxon>
        <taxon>Actinomycetota</taxon>
        <taxon>Actinomycetes</taxon>
        <taxon>Propionibacteriales</taxon>
        <taxon>Propionibacteriaceae</taxon>
        <taxon>Propioniciclava</taxon>
    </lineage>
</organism>
<dbReference type="EC" id="5.4.99.2" evidence="4"/>
<dbReference type="Proteomes" id="UP001434337">
    <property type="component" value="Chromosome"/>
</dbReference>
<dbReference type="PANTHER" id="PTHR48101:SF4">
    <property type="entry name" value="METHYLMALONYL-COA MUTASE, MITOCHONDRIAL"/>
    <property type="match status" value="1"/>
</dbReference>
<dbReference type="InterPro" id="IPR058549">
    <property type="entry name" value="MeMalonylCoA_mutase_a/b_site"/>
</dbReference>
<dbReference type="EMBL" id="CP115965">
    <property type="protein sequence ID" value="WZW99483.1"/>
    <property type="molecule type" value="Genomic_DNA"/>
</dbReference>
<dbReference type="PROSITE" id="PS00544">
    <property type="entry name" value="METMALONYL_COA_MUTASE"/>
    <property type="match status" value="1"/>
</dbReference>
<proteinExistence type="inferred from homology"/>
<keyword evidence="7 10" id="KW-0413">Isomerase</keyword>
<keyword evidence="5" id="KW-0846">Cobalamin</keyword>
<evidence type="ECO:0000256" key="4">
    <source>
        <dbReference type="ARBA" id="ARBA00012398"/>
    </source>
</evidence>
<dbReference type="GO" id="GO:0004494">
    <property type="term" value="F:methylmalonyl-CoA mutase activity"/>
    <property type="evidence" value="ECO:0007669"/>
    <property type="project" value="UniProtKB-EC"/>
</dbReference>
<dbReference type="InterPro" id="IPR006158">
    <property type="entry name" value="Cobalamin-bd"/>
</dbReference>
<accession>A0ABZ3C9T7</accession>
<comment type="similarity">
    <text evidence="2">Belongs to the methylmalonyl-CoA mutase family.</text>
</comment>
<dbReference type="CDD" id="cd02071">
    <property type="entry name" value="MM_CoA_mut_B12_BD"/>
    <property type="match status" value="1"/>
</dbReference>
<evidence type="ECO:0000256" key="1">
    <source>
        <dbReference type="ARBA" id="ARBA00001922"/>
    </source>
</evidence>
<evidence type="ECO:0000259" key="9">
    <source>
        <dbReference type="PROSITE" id="PS51332"/>
    </source>
</evidence>
<dbReference type="NCBIfam" id="NF006944">
    <property type="entry name" value="PRK09426.1"/>
    <property type="match status" value="1"/>
</dbReference>
<dbReference type="RefSeq" id="WP_232549009.1">
    <property type="nucleotide sequence ID" value="NZ_CP115965.1"/>
</dbReference>
<dbReference type="InterPro" id="IPR006159">
    <property type="entry name" value="Acid_CoA_mut_C"/>
</dbReference>
<comment type="subunit">
    <text evidence="3">Heterodimer of an alpha and a beta chain.</text>
</comment>
<dbReference type="SUPFAM" id="SSF51703">
    <property type="entry name" value="Cobalamin (vitamin B12)-dependent enzymes"/>
    <property type="match status" value="1"/>
</dbReference>
<dbReference type="CDD" id="cd03679">
    <property type="entry name" value="MM_CoA_mutase_alpha_like"/>
    <property type="match status" value="1"/>
</dbReference>
<dbReference type="PANTHER" id="PTHR48101">
    <property type="entry name" value="METHYLMALONYL-COA MUTASE, MITOCHONDRIAL-RELATED"/>
    <property type="match status" value="1"/>
</dbReference>
<dbReference type="InterPro" id="IPR016176">
    <property type="entry name" value="Cbl-dep_enz_cat"/>
</dbReference>
<evidence type="ECO:0000256" key="7">
    <source>
        <dbReference type="ARBA" id="ARBA00023235"/>
    </source>
</evidence>
<comment type="cofactor">
    <cofactor evidence="1">
        <name>adenosylcob(III)alamin</name>
        <dbReference type="ChEBI" id="CHEBI:18408"/>
    </cofactor>
</comment>
<dbReference type="Pfam" id="PF02310">
    <property type="entry name" value="B12-binding"/>
    <property type="match status" value="1"/>
</dbReference>
<evidence type="ECO:0000256" key="8">
    <source>
        <dbReference type="ARBA" id="ARBA00023285"/>
    </source>
</evidence>
<dbReference type="NCBIfam" id="TIGR00640">
    <property type="entry name" value="acid_CoA_mut_C"/>
    <property type="match status" value="1"/>
</dbReference>
<feature type="domain" description="B12-binding" evidence="9">
    <location>
        <begin position="596"/>
        <end position="728"/>
    </location>
</feature>
<evidence type="ECO:0000256" key="5">
    <source>
        <dbReference type="ARBA" id="ARBA00022628"/>
    </source>
</evidence>
<name>A0ABZ3C9T7_9ACTN</name>
<dbReference type="SUPFAM" id="SSF52242">
    <property type="entry name" value="Cobalamin (vitamin B12)-binding domain"/>
    <property type="match status" value="1"/>
</dbReference>
<keyword evidence="8" id="KW-0170">Cobalt</keyword>
<evidence type="ECO:0000256" key="6">
    <source>
        <dbReference type="ARBA" id="ARBA00022723"/>
    </source>
</evidence>
<sequence>MIPRFDSVDLGDGAPGTDAASLYADAVANLGAAGAEWETPELITVPPLFGDADLAGLDFLDTRPGIPPFLRGPYATMYVNRPWTIRQYAGFSTAEESNAFYRRNLAAGQKGLSIAFDLATHRGYDSDHPRVAGDVGMAGVAVDSILDMRQLFSGIPLDQMSVSMTMNGAVLPVLALYVVAAEEQGVEPAQLAGTIQNDILKEFMVRNTYIYPPLPSMRIISDIFAFTSANMPRFNSISISGYHMQEAGATADIEMAYTLADGIEYIRAGQSVGLDVDKFAPRLSFFWAIGMNFFMEVAKMRAARMLWARLVKDAGAKNPKSMSLRTHSQTSGWSLTAQDVFNNVTRTCLEAMAATQGHTQSLHTNALDEAIALPTDFSARIARNTQLFIQQESGTTRPIDPWGGSAYVERLTAELAAKAWALIEEVEQAGGMAKAIEAGIPKMRIEEAAARTQARIDSGRQPVIGVNKYLVDDEDTFDVLKIDNAQVRAQQIAKLERLRAERDEEATQEALRTLTWAAANPDPTDAERNLLKLAIDAARAKASVGEISDALEQEFGRYTAQIRTISGVYSRESGTSASVEETRELVEKFEEIEGRRPRILVAKMGQDGHDRGQKVIATAYADLGFDVDVGPLFQTPEEVARQAIEADVHVVGVSSLAAGHLTLVPALREELDKLGREDLMIVVGGVIPSQDFAELREHGADAIYPPGTKIPESAHELLEILMERLEGAEA</sequence>
<evidence type="ECO:0000313" key="10">
    <source>
        <dbReference type="EMBL" id="WZW99483.1"/>
    </source>
</evidence>
<gene>
    <name evidence="10" type="primary">scpA</name>
    <name evidence="10" type="ORF">PCC79_04615</name>
</gene>
<keyword evidence="6" id="KW-0479">Metal-binding</keyword>
<protein>
    <recommendedName>
        <fullName evidence="4">methylmalonyl-CoA mutase</fullName>
        <ecNumber evidence="4">5.4.99.2</ecNumber>
    </recommendedName>
</protein>
<reference evidence="10 11" key="1">
    <citation type="journal article" date="2023" name="Environ Microbiome">
        <title>A coral-associated actinobacterium mitigates coral bleaching under heat stress.</title>
        <authorList>
            <person name="Li J."/>
            <person name="Zou Y."/>
            <person name="Li Q."/>
            <person name="Zhang J."/>
            <person name="Bourne D.G."/>
            <person name="Lyu Y."/>
            <person name="Liu C."/>
            <person name="Zhang S."/>
        </authorList>
    </citation>
    <scope>NUCLEOTIDE SEQUENCE [LARGE SCALE GENOMIC DNA]</scope>
    <source>
        <strain evidence="10 11">SCSIO 13291</strain>
    </source>
</reference>
<dbReference type="InterPro" id="IPR006099">
    <property type="entry name" value="MeMalonylCoA_mutase_a/b_cat"/>
</dbReference>
<dbReference type="InterPro" id="IPR036724">
    <property type="entry name" value="Cobalamin-bd_sf"/>
</dbReference>
<evidence type="ECO:0000313" key="11">
    <source>
        <dbReference type="Proteomes" id="UP001434337"/>
    </source>
</evidence>
<dbReference type="Gene3D" id="3.20.20.240">
    <property type="entry name" value="Methylmalonyl-CoA mutase"/>
    <property type="match status" value="1"/>
</dbReference>